<dbReference type="Pfam" id="PF08895">
    <property type="entry name" value="DUF1840"/>
    <property type="match status" value="1"/>
</dbReference>
<proteinExistence type="predicted"/>
<name>Q21SL3_ALBFT</name>
<dbReference type="Proteomes" id="UP000008332">
    <property type="component" value="Chromosome"/>
</dbReference>
<evidence type="ECO:0008006" key="3">
    <source>
        <dbReference type="Google" id="ProtNLM"/>
    </source>
</evidence>
<dbReference type="KEGG" id="rfr:Rfer_3535"/>
<sequence>MLYKFKSKNTGDVIMLQPNGRRVLQIIGKDVPEDIETTGEKGIILPEQMPAAIAALEAAIAREEADQKAALAEALAHNEPAPHFESVSLRQRAQPFIEMLKRCQEDGSDVVWGV</sequence>
<dbReference type="OrthoDB" id="5296629at2"/>
<dbReference type="AlphaFoldDB" id="Q21SL3"/>
<gene>
    <name evidence="1" type="ordered locus">Rfer_3535</name>
</gene>
<dbReference type="eggNOG" id="ENOG5032ZX9">
    <property type="taxonomic scope" value="Bacteria"/>
</dbReference>
<reference evidence="2" key="1">
    <citation type="submission" date="2006-02" db="EMBL/GenBank/DDBJ databases">
        <title>Complete sequence of chromosome of Rhodoferax ferrireducens DSM 15236.</title>
        <authorList>
            <person name="Copeland A."/>
            <person name="Lucas S."/>
            <person name="Lapidus A."/>
            <person name="Barry K."/>
            <person name="Detter J.C."/>
            <person name="Glavina del Rio T."/>
            <person name="Hammon N."/>
            <person name="Israni S."/>
            <person name="Pitluck S."/>
            <person name="Brettin T."/>
            <person name="Bruce D."/>
            <person name="Han C."/>
            <person name="Tapia R."/>
            <person name="Gilna P."/>
            <person name="Kiss H."/>
            <person name="Schmutz J."/>
            <person name="Larimer F."/>
            <person name="Land M."/>
            <person name="Kyrpides N."/>
            <person name="Ivanova N."/>
            <person name="Richardson P."/>
        </authorList>
    </citation>
    <scope>NUCLEOTIDE SEQUENCE [LARGE SCALE GENOMIC DNA]</scope>
    <source>
        <strain evidence="2">ATCC BAA-621 / DSM 15236 / T118</strain>
    </source>
</reference>
<dbReference type="InterPro" id="IPR014991">
    <property type="entry name" value="DUF1840"/>
</dbReference>
<dbReference type="HOGENOM" id="CLU_146690_0_0_4"/>
<keyword evidence="2" id="KW-1185">Reference proteome</keyword>
<organism evidence="1 2">
    <name type="scientific">Albidiferax ferrireducens (strain ATCC BAA-621 / DSM 15236 / T118)</name>
    <name type="common">Rhodoferax ferrireducens</name>
    <dbReference type="NCBI Taxonomy" id="338969"/>
    <lineage>
        <taxon>Bacteria</taxon>
        <taxon>Pseudomonadati</taxon>
        <taxon>Pseudomonadota</taxon>
        <taxon>Betaproteobacteria</taxon>
        <taxon>Burkholderiales</taxon>
        <taxon>Comamonadaceae</taxon>
        <taxon>Rhodoferax</taxon>
    </lineage>
</organism>
<dbReference type="RefSeq" id="WP_011465803.1">
    <property type="nucleotide sequence ID" value="NC_007908.1"/>
</dbReference>
<dbReference type="STRING" id="338969.Rfer_3535"/>
<evidence type="ECO:0000313" key="2">
    <source>
        <dbReference type="Proteomes" id="UP000008332"/>
    </source>
</evidence>
<dbReference type="EMBL" id="CP000267">
    <property type="protein sequence ID" value="ABD71240.1"/>
    <property type="molecule type" value="Genomic_DNA"/>
</dbReference>
<protein>
    <recommendedName>
        <fullName evidence="3">DUF1840 domain-containing protein</fullName>
    </recommendedName>
</protein>
<evidence type="ECO:0000313" key="1">
    <source>
        <dbReference type="EMBL" id="ABD71240.1"/>
    </source>
</evidence>
<accession>Q21SL3</accession>